<dbReference type="EMBL" id="CP119904">
    <property type="protein sequence ID" value="WFD24112.1"/>
    <property type="molecule type" value="Genomic_DNA"/>
</dbReference>
<feature type="region of interest" description="Disordered" evidence="1">
    <location>
        <begin position="148"/>
        <end position="221"/>
    </location>
</feature>
<proteinExistence type="predicted"/>
<feature type="compositionally biased region" description="Low complexity" evidence="1">
    <location>
        <begin position="164"/>
        <end position="179"/>
    </location>
</feature>
<dbReference type="SUPFAM" id="SSF54593">
    <property type="entry name" value="Glyoxalase/Bleomycin resistance protein/Dihydroxybiphenyl dioxygenase"/>
    <property type="match status" value="1"/>
</dbReference>
<dbReference type="Pfam" id="PF00903">
    <property type="entry name" value="Glyoxalase"/>
    <property type="match status" value="1"/>
</dbReference>
<name>A0AAF0IZY3_9BASI</name>
<evidence type="ECO:0000256" key="1">
    <source>
        <dbReference type="SAM" id="MobiDB-lite"/>
    </source>
</evidence>
<feature type="compositionally biased region" description="Basic and acidic residues" evidence="1">
    <location>
        <begin position="149"/>
        <end position="161"/>
    </location>
</feature>
<accession>A0AAF0IZY3</accession>
<gene>
    <name evidence="3" type="ORF">MEQU1_002809</name>
</gene>
<organism evidence="3 4">
    <name type="scientific">Malassezia equina</name>
    <dbReference type="NCBI Taxonomy" id="1381935"/>
    <lineage>
        <taxon>Eukaryota</taxon>
        <taxon>Fungi</taxon>
        <taxon>Dikarya</taxon>
        <taxon>Basidiomycota</taxon>
        <taxon>Ustilaginomycotina</taxon>
        <taxon>Malasseziomycetes</taxon>
        <taxon>Malasseziales</taxon>
        <taxon>Malasseziaceae</taxon>
        <taxon>Malassezia</taxon>
    </lineage>
</organism>
<dbReference type="InterPro" id="IPR004360">
    <property type="entry name" value="Glyas_Fos-R_dOase_dom"/>
</dbReference>
<reference evidence="3" key="1">
    <citation type="submission" date="2023-03" db="EMBL/GenBank/DDBJ databases">
        <title>Mating type loci evolution in Malassezia.</title>
        <authorList>
            <person name="Coelho M.A."/>
        </authorList>
    </citation>
    <scope>NUCLEOTIDE SEQUENCE</scope>
    <source>
        <strain evidence="3">CBS 12830</strain>
    </source>
</reference>
<feature type="compositionally biased region" description="Polar residues" evidence="1">
    <location>
        <begin position="200"/>
        <end position="210"/>
    </location>
</feature>
<dbReference type="Gene3D" id="3.10.180.10">
    <property type="entry name" value="2,3-Dihydroxybiphenyl 1,2-Dioxygenase, domain 1"/>
    <property type="match status" value="1"/>
</dbReference>
<dbReference type="AlphaFoldDB" id="A0AAF0IZY3"/>
<keyword evidence="4" id="KW-1185">Reference proteome</keyword>
<dbReference type="PROSITE" id="PS51819">
    <property type="entry name" value="VOC"/>
    <property type="match status" value="1"/>
</dbReference>
<evidence type="ECO:0000313" key="3">
    <source>
        <dbReference type="EMBL" id="WFD24112.1"/>
    </source>
</evidence>
<dbReference type="InterPro" id="IPR037523">
    <property type="entry name" value="VOC_core"/>
</dbReference>
<feature type="domain" description="VOC" evidence="2">
    <location>
        <begin position="12"/>
        <end position="122"/>
    </location>
</feature>
<evidence type="ECO:0000259" key="2">
    <source>
        <dbReference type="PROSITE" id="PS51819"/>
    </source>
</evidence>
<dbReference type="InterPro" id="IPR029068">
    <property type="entry name" value="Glyas_Bleomycin-R_OHBP_Dase"/>
</dbReference>
<evidence type="ECO:0000313" key="4">
    <source>
        <dbReference type="Proteomes" id="UP001214415"/>
    </source>
</evidence>
<sequence length="221" mass="24989">MSNPWRETQGYSFHSICLRVRDIEESTMFYQEVFGMDLVREADLGYVHVTYDRRFRKVWIRFPTNKDTDMFGHAHSLIELVQECGTEFDPDYSVQPRGSGFQQITLIIVHDPDGYPIQIMSQNFDLHASLQDACRQIVIDGVEQANMDIQRRGDKETREEAGLSVPRTPVTPVSPARTRSPASPARTRSPVSAGPLLTMTPATQFTTAHHSQPDGRTLAPP</sequence>
<dbReference type="Proteomes" id="UP001214415">
    <property type="component" value="Chromosome 5"/>
</dbReference>
<protein>
    <recommendedName>
        <fullName evidence="2">VOC domain-containing protein</fullName>
    </recommendedName>
</protein>